<feature type="compositionally biased region" description="Low complexity" evidence="1">
    <location>
        <begin position="30"/>
        <end position="41"/>
    </location>
</feature>
<sequence>MPRPGNSCSRQAPTDRPKHSGLMSMTPNYGTTSKNSSKKTTGSTCYILPLYNSRGYTHVSRYIIAVRLERHILTLTMSSSDPLLEGGRARPEQLRLSANKPRPGPAFYFTFEAGISSLPCFSKAFRLSGKSCNEKLDLVGAIVLACSTEILDNFRPEEEDYQVIRLRDPYGNLARTIIIPKIRKAHATTTPAPPTTGHHDDNSDDDRFILVSNSSHPPKLTPDSGSSDPRPEKPFVQTVQAFPSAPTRAPAIKRIRRRRRKKKPTDESNGDLTVAASNHSGHKNSKSSRAVHRIVNKSKVNNSSKTQFILRRISKRPEWVHSAISDAVEHRITIGDCFSFDWKDILGTMNWTTTWTTQYA</sequence>
<name>A0A6H5GSD4_9HEMI</name>
<evidence type="ECO:0000313" key="3">
    <source>
        <dbReference type="Proteomes" id="UP000479000"/>
    </source>
</evidence>
<feature type="compositionally biased region" description="Basic and acidic residues" evidence="1">
    <location>
        <begin position="197"/>
        <end position="208"/>
    </location>
</feature>
<proteinExistence type="predicted"/>
<feature type="compositionally biased region" description="Basic residues" evidence="1">
    <location>
        <begin position="251"/>
        <end position="263"/>
    </location>
</feature>
<dbReference type="AlphaFoldDB" id="A0A6H5GSD4"/>
<keyword evidence="3" id="KW-1185">Reference proteome</keyword>
<feature type="compositionally biased region" description="Basic residues" evidence="1">
    <location>
        <begin position="280"/>
        <end position="289"/>
    </location>
</feature>
<evidence type="ECO:0000256" key="1">
    <source>
        <dbReference type="SAM" id="MobiDB-lite"/>
    </source>
</evidence>
<protein>
    <submittedName>
        <fullName evidence="2">Uncharacterized protein</fullName>
    </submittedName>
</protein>
<feature type="region of interest" description="Disordered" evidence="1">
    <location>
        <begin position="185"/>
        <end position="289"/>
    </location>
</feature>
<reference evidence="2 3" key="1">
    <citation type="submission" date="2020-02" db="EMBL/GenBank/DDBJ databases">
        <authorList>
            <person name="Ferguson B K."/>
        </authorList>
    </citation>
    <scope>NUCLEOTIDE SEQUENCE [LARGE SCALE GENOMIC DNA]</scope>
</reference>
<organism evidence="2 3">
    <name type="scientific">Nesidiocoris tenuis</name>
    <dbReference type="NCBI Taxonomy" id="355587"/>
    <lineage>
        <taxon>Eukaryota</taxon>
        <taxon>Metazoa</taxon>
        <taxon>Ecdysozoa</taxon>
        <taxon>Arthropoda</taxon>
        <taxon>Hexapoda</taxon>
        <taxon>Insecta</taxon>
        <taxon>Pterygota</taxon>
        <taxon>Neoptera</taxon>
        <taxon>Paraneoptera</taxon>
        <taxon>Hemiptera</taxon>
        <taxon>Heteroptera</taxon>
        <taxon>Panheteroptera</taxon>
        <taxon>Cimicomorpha</taxon>
        <taxon>Miridae</taxon>
        <taxon>Dicyphina</taxon>
        <taxon>Nesidiocoris</taxon>
    </lineage>
</organism>
<feature type="compositionally biased region" description="Polar residues" evidence="1">
    <location>
        <begin position="1"/>
        <end position="12"/>
    </location>
</feature>
<dbReference type="Proteomes" id="UP000479000">
    <property type="component" value="Unassembled WGS sequence"/>
</dbReference>
<evidence type="ECO:0000313" key="2">
    <source>
        <dbReference type="EMBL" id="CAB0007214.1"/>
    </source>
</evidence>
<accession>A0A6H5GSD4</accession>
<dbReference type="EMBL" id="CADCXU010018877">
    <property type="protein sequence ID" value="CAB0007214.1"/>
    <property type="molecule type" value="Genomic_DNA"/>
</dbReference>
<gene>
    <name evidence="2" type="ORF">NTEN_LOCUS12544</name>
</gene>
<feature type="region of interest" description="Disordered" evidence="1">
    <location>
        <begin position="1"/>
        <end position="41"/>
    </location>
</feature>